<evidence type="ECO:0000256" key="4">
    <source>
        <dbReference type="ARBA" id="ARBA00022691"/>
    </source>
</evidence>
<dbReference type="PANTHER" id="PTHR43591">
    <property type="entry name" value="METHYLTRANSFERASE"/>
    <property type="match status" value="1"/>
</dbReference>
<dbReference type="GO" id="GO:0043770">
    <property type="term" value="F:demethylmenaquinone methyltransferase activity"/>
    <property type="evidence" value="ECO:0007669"/>
    <property type="project" value="UniProtKB-UniRule"/>
</dbReference>
<dbReference type="PATRIC" id="fig|1622118.3.peg.2303"/>
<dbReference type="GO" id="GO:0009234">
    <property type="term" value="P:menaquinone biosynthetic process"/>
    <property type="evidence" value="ECO:0007669"/>
    <property type="project" value="UniProtKB-UniRule"/>
</dbReference>
<feature type="binding site" evidence="5">
    <location>
        <position position="68"/>
    </location>
    <ligand>
        <name>S-adenosyl-L-methionine</name>
        <dbReference type="ChEBI" id="CHEBI:59789"/>
    </ligand>
</feature>
<dbReference type="PROSITE" id="PS01183">
    <property type="entry name" value="UBIE_1"/>
    <property type="match status" value="1"/>
</dbReference>
<comment type="similarity">
    <text evidence="5">Belongs to the class I-like SAM-binding methyltransferase superfamily. MenG/UbiE family.</text>
</comment>
<comment type="catalytic activity">
    <reaction evidence="5">
        <text>a 2-demethylmenaquinol + S-adenosyl-L-methionine = a menaquinol + S-adenosyl-L-homocysteine + H(+)</text>
        <dbReference type="Rhea" id="RHEA:42640"/>
        <dbReference type="Rhea" id="RHEA-COMP:9539"/>
        <dbReference type="Rhea" id="RHEA-COMP:9563"/>
        <dbReference type="ChEBI" id="CHEBI:15378"/>
        <dbReference type="ChEBI" id="CHEBI:18151"/>
        <dbReference type="ChEBI" id="CHEBI:55437"/>
        <dbReference type="ChEBI" id="CHEBI:57856"/>
        <dbReference type="ChEBI" id="CHEBI:59789"/>
        <dbReference type="EC" id="2.1.1.163"/>
    </reaction>
</comment>
<keyword evidence="2 5" id="KW-0489">Methyltransferase</keyword>
<dbReference type="InterPro" id="IPR029063">
    <property type="entry name" value="SAM-dependent_MTases_sf"/>
</dbReference>
<comment type="caution">
    <text evidence="5">Lacks conserved residue(s) required for the propagation of feature annotation.</text>
</comment>
<keyword evidence="6" id="KW-0830">Ubiquinone</keyword>
<feature type="binding site" evidence="5">
    <location>
        <begin position="115"/>
        <end position="116"/>
    </location>
    <ligand>
        <name>S-adenosyl-L-methionine</name>
        <dbReference type="ChEBI" id="CHEBI:59789"/>
    </ligand>
</feature>
<comment type="pathway">
    <text evidence="5">Quinol/quinone metabolism; menaquinone biosynthesis; menaquinol from 1,4-dihydroxy-2-naphthoate: step 2/2.</text>
</comment>
<dbReference type="CDD" id="cd02440">
    <property type="entry name" value="AdoMet_MTases"/>
    <property type="match status" value="1"/>
</dbReference>
<dbReference type="Proteomes" id="UP000059672">
    <property type="component" value="Chromosome"/>
</dbReference>
<keyword evidence="4 5" id="KW-0949">S-adenosyl-L-methionine</keyword>
<dbReference type="Pfam" id="PF01209">
    <property type="entry name" value="Ubie_methyltran"/>
    <property type="match status" value="1"/>
</dbReference>
<keyword evidence="7" id="KW-1185">Reference proteome</keyword>
<evidence type="ECO:0000256" key="1">
    <source>
        <dbReference type="ARBA" id="ARBA00022428"/>
    </source>
</evidence>
<evidence type="ECO:0000256" key="5">
    <source>
        <dbReference type="HAMAP-Rule" id="MF_01813"/>
    </source>
</evidence>
<dbReference type="OrthoDB" id="9808140at2"/>
<dbReference type="KEGG" id="lut:Lupro_11210"/>
<dbReference type="Gene3D" id="3.40.50.150">
    <property type="entry name" value="Vaccinia Virus protein VP39"/>
    <property type="match status" value="1"/>
</dbReference>
<reference evidence="7" key="1">
    <citation type="submission" date="2015-12" db="EMBL/GenBank/DDBJ databases">
        <title>Complete genome sequence of Lutibacter profundus strain LP1.</title>
        <authorList>
            <person name="Wissuwa J."/>
            <person name="Le Moine Bauer S."/>
            <person name="Stokke R."/>
            <person name="Dahle H."/>
            <person name="Steen I.H."/>
        </authorList>
    </citation>
    <scope>NUCLEOTIDE SEQUENCE [LARGE SCALE GENOMIC DNA]</scope>
    <source>
        <strain evidence="7">LP1</strain>
    </source>
</reference>
<evidence type="ECO:0000313" key="6">
    <source>
        <dbReference type="EMBL" id="AMC11803.1"/>
    </source>
</evidence>
<dbReference type="NCBIfam" id="TIGR01934">
    <property type="entry name" value="MenG_MenH_UbiE"/>
    <property type="match status" value="1"/>
</dbReference>
<dbReference type="EC" id="2.1.1.163" evidence="5"/>
<dbReference type="GO" id="GO:0032259">
    <property type="term" value="P:methylation"/>
    <property type="evidence" value="ECO:0007669"/>
    <property type="project" value="UniProtKB-KW"/>
</dbReference>
<dbReference type="PANTHER" id="PTHR43591:SF24">
    <property type="entry name" value="2-METHOXY-6-POLYPRENYL-1,4-BENZOQUINOL METHYLASE, MITOCHONDRIAL"/>
    <property type="match status" value="1"/>
</dbReference>
<dbReference type="InterPro" id="IPR004033">
    <property type="entry name" value="UbiE/COQ5_MeTrFase"/>
</dbReference>
<dbReference type="NCBIfam" id="NF001244">
    <property type="entry name" value="PRK00216.1-5"/>
    <property type="match status" value="1"/>
</dbReference>
<dbReference type="RefSeq" id="WP_068210286.1">
    <property type="nucleotide sequence ID" value="NZ_CP013355.1"/>
</dbReference>
<dbReference type="EMBL" id="CP013355">
    <property type="protein sequence ID" value="AMC11803.1"/>
    <property type="molecule type" value="Genomic_DNA"/>
</dbReference>
<proteinExistence type="inferred from homology"/>
<dbReference type="AlphaFoldDB" id="A0A0X8G826"/>
<dbReference type="PROSITE" id="PS51608">
    <property type="entry name" value="SAM_MT_UBIE"/>
    <property type="match status" value="1"/>
</dbReference>
<feature type="binding site" evidence="5">
    <location>
        <position position="87"/>
    </location>
    <ligand>
        <name>S-adenosyl-L-methionine</name>
        <dbReference type="ChEBI" id="CHEBI:59789"/>
    </ligand>
</feature>
<protein>
    <recommendedName>
        <fullName evidence="5">Demethylmenaquinone methyltransferase</fullName>
        <ecNumber evidence="5">2.1.1.163</ecNumber>
    </recommendedName>
</protein>
<reference evidence="6 7" key="2">
    <citation type="journal article" date="2016" name="Int. J. Syst. Evol. Microbiol.">
        <title>Lutibacter profundi sp. nov., isolated from a deep-sea hydrothermal system on the Arctic Mid-Ocean Ridge and emended description of the genus Lutibacter.</title>
        <authorList>
            <person name="Le Moine Bauer S."/>
            <person name="Roalkvam I."/>
            <person name="Steen I.H."/>
            <person name="Dahle H."/>
        </authorList>
    </citation>
    <scope>NUCLEOTIDE SEQUENCE [LARGE SCALE GENOMIC DNA]</scope>
    <source>
        <strain evidence="6 7">LP1</strain>
    </source>
</reference>
<evidence type="ECO:0000256" key="3">
    <source>
        <dbReference type="ARBA" id="ARBA00022679"/>
    </source>
</evidence>
<sequence length="242" mass="27027">MTEKVKPYKDSDLGKKEQVAKMFDNISKEYDGLNRVISFGIDIKWRKKVVEIIGKTNPNSILDIATGTGDLAINLAQTKASKIIGLDISEGMLEVGRKKIRKLNLDNTIEMVFGDSEKIPFKENSFDAITVAFGVRNFENLEKGLSEIYRVLKTGGTFAVLETSVPTKTPYKQGYYFYATKILPLIGKLFSKDKSAYKYLSDSAATFPYGEAFNNILQKIGFIAIENKPQTFGVASIYIAKK</sequence>
<dbReference type="HAMAP" id="MF_01813">
    <property type="entry name" value="MenG_UbiE_methyltr"/>
    <property type="match status" value="1"/>
</dbReference>
<accession>A0A0X8G826</accession>
<evidence type="ECO:0000313" key="7">
    <source>
        <dbReference type="Proteomes" id="UP000059672"/>
    </source>
</evidence>
<dbReference type="STRING" id="1622118.Lupro_11210"/>
<keyword evidence="3 5" id="KW-0808">Transferase</keyword>
<dbReference type="SUPFAM" id="SSF53335">
    <property type="entry name" value="S-adenosyl-L-methionine-dependent methyltransferases"/>
    <property type="match status" value="1"/>
</dbReference>
<keyword evidence="1 5" id="KW-0474">Menaquinone biosynthesis</keyword>
<name>A0A0X8G826_9FLAO</name>
<evidence type="ECO:0000256" key="2">
    <source>
        <dbReference type="ARBA" id="ARBA00022603"/>
    </source>
</evidence>
<dbReference type="InterPro" id="IPR023576">
    <property type="entry name" value="UbiE/COQ5_MeTrFase_CS"/>
</dbReference>
<comment type="function">
    <text evidence="5">Methyltransferase required for the conversion of demethylmenaquinol (DMKH2) to menaquinol (MKH2).</text>
</comment>
<dbReference type="UniPathway" id="UPA00079">
    <property type="reaction ID" value="UER00169"/>
</dbReference>
<gene>
    <name evidence="5" type="primary">menG</name>
    <name evidence="6" type="ORF">Lupro_11210</name>
</gene>
<organism evidence="6 7">
    <name type="scientific">Lutibacter profundi</name>
    <dbReference type="NCBI Taxonomy" id="1622118"/>
    <lineage>
        <taxon>Bacteria</taxon>
        <taxon>Pseudomonadati</taxon>
        <taxon>Bacteroidota</taxon>
        <taxon>Flavobacteriia</taxon>
        <taxon>Flavobacteriales</taxon>
        <taxon>Flavobacteriaceae</taxon>
        <taxon>Lutibacter</taxon>
    </lineage>
</organism>